<dbReference type="EC" id="2.7.11.1" evidence="3"/>
<dbReference type="InterPro" id="IPR011009">
    <property type="entry name" value="Kinase-like_dom_sf"/>
</dbReference>
<gene>
    <name evidence="17" type="ORF">ECRASSUSDP1_LOCUS8019</name>
</gene>
<keyword evidence="6" id="KW-0479">Metal-binding</keyword>
<accession>A0AAD1XDL4</accession>
<dbReference type="FunFam" id="1.10.510.10:FF:000571">
    <property type="entry name" value="Maternal embryonic leucine zipper kinase"/>
    <property type="match status" value="1"/>
</dbReference>
<dbReference type="SUPFAM" id="SSF56112">
    <property type="entry name" value="Protein kinase-like (PK-like)"/>
    <property type="match status" value="1"/>
</dbReference>
<dbReference type="Pfam" id="PF00069">
    <property type="entry name" value="Pkinase"/>
    <property type="match status" value="1"/>
</dbReference>
<keyword evidence="4" id="KW-0723">Serine/threonine-protein kinase</keyword>
<evidence type="ECO:0000256" key="8">
    <source>
        <dbReference type="ARBA" id="ARBA00022741"/>
    </source>
</evidence>
<dbReference type="Gene3D" id="3.30.200.20">
    <property type="entry name" value="Phosphorylase Kinase, domain 1"/>
    <property type="match status" value="1"/>
</dbReference>
<evidence type="ECO:0000256" key="7">
    <source>
        <dbReference type="ARBA" id="ARBA00022737"/>
    </source>
</evidence>
<dbReference type="PROSITE" id="PS50011">
    <property type="entry name" value="PROTEIN_KINASE_DOM"/>
    <property type="match status" value="1"/>
</dbReference>
<dbReference type="Proteomes" id="UP001295684">
    <property type="component" value="Unassembled WGS sequence"/>
</dbReference>
<keyword evidence="5" id="KW-0808">Transferase</keyword>
<dbReference type="CDD" id="cd05117">
    <property type="entry name" value="STKc_CAMK"/>
    <property type="match status" value="1"/>
</dbReference>
<organism evidence="17 18">
    <name type="scientific">Euplotes crassus</name>
    <dbReference type="NCBI Taxonomy" id="5936"/>
    <lineage>
        <taxon>Eukaryota</taxon>
        <taxon>Sar</taxon>
        <taxon>Alveolata</taxon>
        <taxon>Ciliophora</taxon>
        <taxon>Intramacronucleata</taxon>
        <taxon>Spirotrichea</taxon>
        <taxon>Hypotrichia</taxon>
        <taxon>Euplotida</taxon>
        <taxon>Euplotidae</taxon>
        <taxon>Moneuplotes</taxon>
    </lineage>
</organism>
<evidence type="ECO:0000256" key="1">
    <source>
        <dbReference type="ARBA" id="ARBA00001946"/>
    </source>
</evidence>
<evidence type="ECO:0000256" key="4">
    <source>
        <dbReference type="ARBA" id="ARBA00022527"/>
    </source>
</evidence>
<evidence type="ECO:0000313" key="18">
    <source>
        <dbReference type="Proteomes" id="UP001295684"/>
    </source>
</evidence>
<keyword evidence="8" id="KW-0547">Nucleotide-binding</keyword>
<evidence type="ECO:0000256" key="13">
    <source>
        <dbReference type="ARBA" id="ARBA00047899"/>
    </source>
</evidence>
<dbReference type="Pfam" id="PF13499">
    <property type="entry name" value="EF-hand_7"/>
    <property type="match status" value="2"/>
</dbReference>
<protein>
    <recommendedName>
        <fullName evidence="3">non-specific serine/threonine protein kinase</fullName>
        <ecNumber evidence="3">2.7.11.1</ecNumber>
    </recommendedName>
</protein>
<evidence type="ECO:0000256" key="3">
    <source>
        <dbReference type="ARBA" id="ARBA00012513"/>
    </source>
</evidence>
<feature type="domain" description="EF-hand" evidence="16">
    <location>
        <begin position="388"/>
        <end position="423"/>
    </location>
</feature>
<evidence type="ECO:0000256" key="9">
    <source>
        <dbReference type="ARBA" id="ARBA00022777"/>
    </source>
</evidence>
<comment type="cofactor">
    <cofactor evidence="1">
        <name>Mg(2+)</name>
        <dbReference type="ChEBI" id="CHEBI:18420"/>
    </cofactor>
</comment>
<name>A0AAD1XDL4_EUPCR</name>
<evidence type="ECO:0000256" key="12">
    <source>
        <dbReference type="ARBA" id="ARBA00024334"/>
    </source>
</evidence>
<dbReference type="GO" id="GO:0004674">
    <property type="term" value="F:protein serine/threonine kinase activity"/>
    <property type="evidence" value="ECO:0007669"/>
    <property type="project" value="UniProtKB-KW"/>
</dbReference>
<feature type="domain" description="Protein kinase" evidence="15">
    <location>
        <begin position="5"/>
        <end position="275"/>
    </location>
</feature>
<feature type="domain" description="EF-hand" evidence="16">
    <location>
        <begin position="319"/>
        <end position="354"/>
    </location>
</feature>
<comment type="similarity">
    <text evidence="12">Belongs to the protein kinase superfamily. Ser/Thr protein kinase family. CDPK subfamily.</text>
</comment>
<comment type="catalytic activity">
    <reaction evidence="13">
        <text>L-threonyl-[protein] + ATP = O-phospho-L-threonyl-[protein] + ADP + H(+)</text>
        <dbReference type="Rhea" id="RHEA:46608"/>
        <dbReference type="Rhea" id="RHEA-COMP:11060"/>
        <dbReference type="Rhea" id="RHEA-COMP:11605"/>
        <dbReference type="ChEBI" id="CHEBI:15378"/>
        <dbReference type="ChEBI" id="CHEBI:30013"/>
        <dbReference type="ChEBI" id="CHEBI:30616"/>
        <dbReference type="ChEBI" id="CHEBI:61977"/>
        <dbReference type="ChEBI" id="CHEBI:456216"/>
        <dbReference type="EC" id="2.7.11.1"/>
    </reaction>
</comment>
<keyword evidence="7" id="KW-0677">Repeat</keyword>
<dbReference type="PROSITE" id="PS50222">
    <property type="entry name" value="EF_HAND_2"/>
    <property type="match status" value="4"/>
</dbReference>
<dbReference type="InterPro" id="IPR050205">
    <property type="entry name" value="CDPK_Ser/Thr_kinases"/>
</dbReference>
<dbReference type="PROSITE" id="PS00018">
    <property type="entry name" value="EF_HAND_1"/>
    <property type="match status" value="4"/>
</dbReference>
<reference evidence="17" key="1">
    <citation type="submission" date="2023-07" db="EMBL/GenBank/DDBJ databases">
        <authorList>
            <consortium name="AG Swart"/>
            <person name="Singh M."/>
            <person name="Singh A."/>
            <person name="Seah K."/>
            <person name="Emmerich C."/>
        </authorList>
    </citation>
    <scope>NUCLEOTIDE SEQUENCE</scope>
    <source>
        <strain evidence="17">DP1</strain>
    </source>
</reference>
<dbReference type="InterPro" id="IPR011992">
    <property type="entry name" value="EF-hand-dom_pair"/>
</dbReference>
<dbReference type="PROSITE" id="PS00108">
    <property type="entry name" value="PROTEIN_KINASE_ST"/>
    <property type="match status" value="1"/>
</dbReference>
<dbReference type="EMBL" id="CAMPGE010007828">
    <property type="protein sequence ID" value="CAI2366746.1"/>
    <property type="molecule type" value="Genomic_DNA"/>
</dbReference>
<comment type="caution">
    <text evidence="17">The sequence shown here is derived from an EMBL/GenBank/DDBJ whole genome shotgun (WGS) entry which is preliminary data.</text>
</comment>
<keyword evidence="9" id="KW-0418">Kinase</keyword>
<evidence type="ECO:0000313" key="17">
    <source>
        <dbReference type="EMBL" id="CAI2366746.1"/>
    </source>
</evidence>
<dbReference type="InterPro" id="IPR002048">
    <property type="entry name" value="EF_hand_dom"/>
</dbReference>
<keyword evidence="10" id="KW-0106">Calcium</keyword>
<dbReference type="SMART" id="SM00220">
    <property type="entry name" value="S_TKc"/>
    <property type="match status" value="1"/>
</dbReference>
<dbReference type="AlphaFoldDB" id="A0AAD1XDL4"/>
<evidence type="ECO:0000256" key="6">
    <source>
        <dbReference type="ARBA" id="ARBA00022723"/>
    </source>
</evidence>
<dbReference type="FunFam" id="3.30.200.20:FF:000315">
    <property type="entry name" value="Calcium-dependent protein kinase 3"/>
    <property type="match status" value="1"/>
</dbReference>
<feature type="domain" description="EF-hand" evidence="16">
    <location>
        <begin position="355"/>
        <end position="387"/>
    </location>
</feature>
<dbReference type="SUPFAM" id="SSF47473">
    <property type="entry name" value="EF-hand"/>
    <property type="match status" value="1"/>
</dbReference>
<proteinExistence type="inferred from homology"/>
<dbReference type="PANTHER" id="PTHR24349">
    <property type="entry name" value="SERINE/THREONINE-PROTEIN KINASE"/>
    <property type="match status" value="1"/>
</dbReference>
<keyword evidence="18" id="KW-1185">Reference proteome</keyword>
<evidence type="ECO:0000256" key="11">
    <source>
        <dbReference type="ARBA" id="ARBA00022840"/>
    </source>
</evidence>
<evidence type="ECO:0000256" key="2">
    <source>
        <dbReference type="ARBA" id="ARBA00011245"/>
    </source>
</evidence>
<comment type="subunit">
    <text evidence="2">Monomer.</text>
</comment>
<dbReference type="Gene3D" id="1.10.238.10">
    <property type="entry name" value="EF-hand"/>
    <property type="match status" value="2"/>
</dbReference>
<keyword evidence="11" id="KW-0067">ATP-binding</keyword>
<dbReference type="Gene3D" id="1.10.510.10">
    <property type="entry name" value="Transferase(Phosphotransferase) domain 1"/>
    <property type="match status" value="1"/>
</dbReference>
<dbReference type="SMART" id="SM00054">
    <property type="entry name" value="EFh"/>
    <property type="match status" value="4"/>
</dbReference>
<evidence type="ECO:0000256" key="5">
    <source>
        <dbReference type="ARBA" id="ARBA00022679"/>
    </source>
</evidence>
<feature type="domain" description="EF-hand" evidence="16">
    <location>
        <begin position="428"/>
        <end position="462"/>
    </location>
</feature>
<dbReference type="CDD" id="cd00051">
    <property type="entry name" value="EFh"/>
    <property type="match status" value="1"/>
</dbReference>
<dbReference type="InterPro" id="IPR018247">
    <property type="entry name" value="EF_Hand_1_Ca_BS"/>
</dbReference>
<evidence type="ECO:0000256" key="14">
    <source>
        <dbReference type="ARBA" id="ARBA00048679"/>
    </source>
</evidence>
<dbReference type="GO" id="GO:0005524">
    <property type="term" value="F:ATP binding"/>
    <property type="evidence" value="ECO:0007669"/>
    <property type="project" value="UniProtKB-KW"/>
</dbReference>
<comment type="catalytic activity">
    <reaction evidence="14">
        <text>L-seryl-[protein] + ATP = O-phospho-L-seryl-[protein] + ADP + H(+)</text>
        <dbReference type="Rhea" id="RHEA:17989"/>
        <dbReference type="Rhea" id="RHEA-COMP:9863"/>
        <dbReference type="Rhea" id="RHEA-COMP:11604"/>
        <dbReference type="ChEBI" id="CHEBI:15378"/>
        <dbReference type="ChEBI" id="CHEBI:29999"/>
        <dbReference type="ChEBI" id="CHEBI:30616"/>
        <dbReference type="ChEBI" id="CHEBI:83421"/>
        <dbReference type="ChEBI" id="CHEBI:456216"/>
        <dbReference type="EC" id="2.7.11.1"/>
    </reaction>
</comment>
<evidence type="ECO:0000256" key="10">
    <source>
        <dbReference type="ARBA" id="ARBA00022837"/>
    </source>
</evidence>
<evidence type="ECO:0000259" key="16">
    <source>
        <dbReference type="PROSITE" id="PS50222"/>
    </source>
</evidence>
<dbReference type="FunFam" id="1.10.238.10:FF:000001">
    <property type="entry name" value="Calmodulin 1"/>
    <property type="match status" value="1"/>
</dbReference>
<dbReference type="GO" id="GO:0005509">
    <property type="term" value="F:calcium ion binding"/>
    <property type="evidence" value="ECO:0007669"/>
    <property type="project" value="InterPro"/>
</dbReference>
<dbReference type="InterPro" id="IPR008271">
    <property type="entry name" value="Ser/Thr_kinase_AS"/>
</dbReference>
<sequence>MSEFIIKKELFISDTNGDIRSNYDLSDKPLGTDKTTGEKRAVKVIKKAKIKNFKRFHNEIYALKTLDHPHIIKLYEIYKDEENIYLVQELCTGGELFDYIVEQEFLTEEISAKIFQQIMQSIMYCHKNRIAHRDLKPENFMLKSKDGELCVKLIDFGLSCSFMSFGSTGSEKLKRMTTKAGTLFFMAPEVINHSYSSKCDVWSAGVILYIMLCGYPPFASEDDTETIDLIQQGEIEFDDDAWGEISDEAKDLLSQMLSSEKTRLSSKKCLSHPWIKKYANAKTKGKILDTQIARLREFQHNSKFKKVILSYLSTRVNDDDIKQEKELFASIDQNNDGYITVKELQEVTKDTLSEAEIKNILLSVDLDKNGAINYSEFIAATMNEMITKDASKMKSAFNFFDRDSNGTIDKHDLKEILKKNDGDEIDEQLINYIDEVVDECDLNGDGKIDYKEFYRCMSTKPS</sequence>
<dbReference type="InterPro" id="IPR000719">
    <property type="entry name" value="Prot_kinase_dom"/>
</dbReference>
<evidence type="ECO:0000259" key="15">
    <source>
        <dbReference type="PROSITE" id="PS50011"/>
    </source>
</evidence>